<organism evidence="4 5">
    <name type="scientific">Mucor saturninus</name>
    <dbReference type="NCBI Taxonomy" id="64648"/>
    <lineage>
        <taxon>Eukaryota</taxon>
        <taxon>Fungi</taxon>
        <taxon>Fungi incertae sedis</taxon>
        <taxon>Mucoromycota</taxon>
        <taxon>Mucoromycotina</taxon>
        <taxon>Mucoromycetes</taxon>
        <taxon>Mucorales</taxon>
        <taxon>Mucorineae</taxon>
        <taxon>Mucoraceae</taxon>
        <taxon>Mucor</taxon>
    </lineage>
</organism>
<reference evidence="4" key="1">
    <citation type="submission" date="2020-12" db="EMBL/GenBank/DDBJ databases">
        <title>Metabolic potential, ecology and presence of endohyphal bacteria is reflected in genomic diversity of Mucoromycotina.</title>
        <authorList>
            <person name="Muszewska A."/>
            <person name="Okrasinska A."/>
            <person name="Steczkiewicz K."/>
            <person name="Drgas O."/>
            <person name="Orlowska M."/>
            <person name="Perlinska-Lenart U."/>
            <person name="Aleksandrzak-Piekarczyk T."/>
            <person name="Szatraj K."/>
            <person name="Zielenkiewicz U."/>
            <person name="Pilsyk S."/>
            <person name="Malc E."/>
            <person name="Mieczkowski P."/>
            <person name="Kruszewska J.S."/>
            <person name="Biernat P."/>
            <person name="Pawlowska J."/>
        </authorList>
    </citation>
    <scope>NUCLEOTIDE SEQUENCE</scope>
    <source>
        <strain evidence="4">WA0000017839</strain>
    </source>
</reference>
<dbReference type="OrthoDB" id="417481at2759"/>
<gene>
    <name evidence="4" type="ORF">INT47_004925</name>
</gene>
<evidence type="ECO:0000313" key="5">
    <source>
        <dbReference type="Proteomes" id="UP000603453"/>
    </source>
</evidence>
<protein>
    <recommendedName>
        <fullName evidence="3">Mei2-like C-terminal RNA recognition motif domain-containing protein</fullName>
    </recommendedName>
</protein>
<evidence type="ECO:0000313" key="4">
    <source>
        <dbReference type="EMBL" id="KAG2203118.1"/>
    </source>
</evidence>
<proteinExistence type="predicted"/>
<feature type="compositionally biased region" description="Basic residues" evidence="2">
    <location>
        <begin position="423"/>
        <end position="432"/>
    </location>
</feature>
<dbReference type="Pfam" id="PF04059">
    <property type="entry name" value="RRM_2"/>
    <property type="match status" value="1"/>
</dbReference>
<name>A0A8H7R2M5_9FUNG</name>
<dbReference type="InterPro" id="IPR035979">
    <property type="entry name" value="RBD_domain_sf"/>
</dbReference>
<feature type="region of interest" description="Disordered" evidence="2">
    <location>
        <begin position="399"/>
        <end position="432"/>
    </location>
</feature>
<dbReference type="GO" id="GO:0003723">
    <property type="term" value="F:RNA binding"/>
    <property type="evidence" value="ECO:0007669"/>
    <property type="project" value="UniProtKB-KW"/>
</dbReference>
<keyword evidence="1" id="KW-0694">RNA-binding</keyword>
<dbReference type="EMBL" id="JAEPRD010000054">
    <property type="protein sequence ID" value="KAG2203118.1"/>
    <property type="molecule type" value="Genomic_DNA"/>
</dbReference>
<accession>A0A8H7R2M5</accession>
<dbReference type="InterPro" id="IPR007201">
    <property type="entry name" value="Mei2-like_Rrm_C"/>
</dbReference>
<evidence type="ECO:0000256" key="2">
    <source>
        <dbReference type="SAM" id="MobiDB-lite"/>
    </source>
</evidence>
<evidence type="ECO:0000259" key="3">
    <source>
        <dbReference type="Pfam" id="PF04059"/>
    </source>
</evidence>
<dbReference type="PANTHER" id="PTHR23189">
    <property type="entry name" value="RNA RECOGNITION MOTIF-CONTAINING"/>
    <property type="match status" value="1"/>
</dbReference>
<feature type="compositionally biased region" description="Polar residues" evidence="2">
    <location>
        <begin position="143"/>
        <end position="160"/>
    </location>
</feature>
<dbReference type="Proteomes" id="UP000603453">
    <property type="component" value="Unassembled WGS sequence"/>
</dbReference>
<feature type="region of interest" description="Disordered" evidence="2">
    <location>
        <begin position="139"/>
        <end position="160"/>
    </location>
</feature>
<comment type="caution">
    <text evidence="4">The sequence shown here is derived from an EMBL/GenBank/DDBJ whole genome shotgun (WGS) entry which is preliminary data.</text>
</comment>
<dbReference type="SUPFAM" id="SSF54928">
    <property type="entry name" value="RNA-binding domain, RBD"/>
    <property type="match status" value="1"/>
</dbReference>
<feature type="domain" description="Mei2-like C-terminal RNA recognition motif" evidence="3">
    <location>
        <begin position="290"/>
        <end position="386"/>
    </location>
</feature>
<evidence type="ECO:0000256" key="1">
    <source>
        <dbReference type="ARBA" id="ARBA00022884"/>
    </source>
</evidence>
<dbReference type="AlphaFoldDB" id="A0A8H7R2M5"/>
<keyword evidence="5" id="KW-1185">Reference proteome</keyword>
<sequence length="432" mass="48034">MPLNNKIFMVMNSQGGRLLNIMDLASQIGVIHNFSEACASRTLQLVNLEYDDERETEILFARLNGVSIEGSTIQVLPANNNQFDCTCNEVAFTKLKEPPTCITKPVNRSITSALNLSENHTYFSKDPFRVLPWSSKGPLNPDRFSSSSGRNLKNSGSKPYLSSSDYILSAEASDKINASAKKNPSLPAHLHLSPVTTANVYKAPPSKIGLMADSVSVLSNGVANKVKKGSPGPATCQNKKSYSSVVSVGVKIRAKPSLPLLPPAPSVPSAPVNASYKLDINRVITKQDTRTTFMIRNIPNKYSQEMVMNLINETHKNTFDFFYLRMDFKNRCNVGYAFVNFIEPKSVISFYQEREGSKWSKFNSNKRFQLSYAAIQGKKALIKKFQDSQVMEQEPDYQPKLFYSSGPLKGKEQPFSRPTGNGRKAKSQTRRG</sequence>